<dbReference type="Pfam" id="PF14438">
    <property type="entry name" value="SM-ATX"/>
    <property type="match status" value="1"/>
</dbReference>
<feature type="region of interest" description="Disordered" evidence="1">
    <location>
        <begin position="203"/>
        <end position="225"/>
    </location>
</feature>
<evidence type="ECO:0000259" key="2">
    <source>
        <dbReference type="Pfam" id="PF14438"/>
    </source>
</evidence>
<reference evidence="3" key="2">
    <citation type="submission" date="2014-07" db="EMBL/GenBank/DDBJ databases">
        <authorList>
            <person name="Hull J."/>
        </authorList>
    </citation>
    <scope>NUCLEOTIDE SEQUENCE</scope>
</reference>
<proteinExistence type="predicted"/>
<feature type="domain" description="Ataxin 2 SM" evidence="2">
    <location>
        <begin position="37"/>
        <end position="105"/>
    </location>
</feature>
<dbReference type="EMBL" id="GBHO01010620">
    <property type="protein sequence ID" value="JAG32984.1"/>
    <property type="molecule type" value="Transcribed_RNA"/>
</dbReference>
<feature type="compositionally biased region" description="Basic and acidic residues" evidence="1">
    <location>
        <begin position="1"/>
        <end position="11"/>
    </location>
</feature>
<dbReference type="InterPro" id="IPR045117">
    <property type="entry name" value="ATXN2-like"/>
</dbReference>
<dbReference type="AlphaFoldDB" id="A0A0A9YLE1"/>
<organism evidence="3">
    <name type="scientific">Lygus hesperus</name>
    <name type="common">Western plant bug</name>
    <dbReference type="NCBI Taxonomy" id="30085"/>
    <lineage>
        <taxon>Eukaryota</taxon>
        <taxon>Metazoa</taxon>
        <taxon>Ecdysozoa</taxon>
        <taxon>Arthropoda</taxon>
        <taxon>Hexapoda</taxon>
        <taxon>Insecta</taxon>
        <taxon>Pterygota</taxon>
        <taxon>Neoptera</taxon>
        <taxon>Paraneoptera</taxon>
        <taxon>Hemiptera</taxon>
        <taxon>Heteroptera</taxon>
        <taxon>Panheteroptera</taxon>
        <taxon>Cimicomorpha</taxon>
        <taxon>Miridae</taxon>
        <taxon>Mirini</taxon>
        <taxon>Lygus</taxon>
    </lineage>
</organism>
<name>A0A0A9YLE1_LYGHE</name>
<dbReference type="GO" id="GO:0034063">
    <property type="term" value="P:stress granule assembly"/>
    <property type="evidence" value="ECO:0007669"/>
    <property type="project" value="TreeGrafter"/>
</dbReference>
<gene>
    <name evidence="3" type="primary">Atxn2l</name>
    <name evidence="3" type="ORF">CM83_98847</name>
</gene>
<evidence type="ECO:0000313" key="4">
    <source>
        <dbReference type="EMBL" id="JAG62039.1"/>
    </source>
</evidence>
<evidence type="ECO:0000256" key="1">
    <source>
        <dbReference type="SAM" id="MobiDB-lite"/>
    </source>
</evidence>
<sequence>MSLKEEDERLSKPQTVGILPERPPQNEGVFSRPNFAKTVTSLIGNNVKVKTKTGSTYEGIFTSLSSNFEVIIALTHKVEPTDPFYNKVDSDTIIFKSEDIVSISCVNVNLKEALDLSQRLEISGDFSGKRDCESWESTRGNDDPDLHPYVDKAWNMNQHLRPVSSDFDDDLKGYHFYSRSVDYIKEPKMLQNKEDYPVLAQSPIHDSAGTRGDYPKPQRNPKFTESGSIITDEFSTQEVRRIEKSSSLNPYAKPFTPKEAAGCDKQSTMNPSIPSLATVVLPTYCVSGNNNQMETARYGKSDGQGLAGAPPSLLGSGNLQNQYMPGYSPYGDGYDEKLYSAYDSLPLSAHEYQQYYPHLQYIQYFRRFY</sequence>
<protein>
    <submittedName>
        <fullName evidence="3">Ataxin-2-like protein</fullName>
    </submittedName>
</protein>
<dbReference type="InterPro" id="IPR025852">
    <property type="entry name" value="SM_dom_ATX"/>
</dbReference>
<dbReference type="GO" id="GO:0003729">
    <property type="term" value="F:mRNA binding"/>
    <property type="evidence" value="ECO:0007669"/>
    <property type="project" value="TreeGrafter"/>
</dbReference>
<reference evidence="3" key="1">
    <citation type="journal article" date="2014" name="PLoS ONE">
        <title>Transcriptome-Based Identification of ABC Transporters in the Western Tarnished Plant Bug Lygus hesperus.</title>
        <authorList>
            <person name="Hull J.J."/>
            <person name="Chaney K."/>
            <person name="Geib S.M."/>
            <person name="Fabrick J.A."/>
            <person name="Brent C.S."/>
            <person name="Walsh D."/>
            <person name="Lavine L.C."/>
        </authorList>
    </citation>
    <scope>NUCLEOTIDE SEQUENCE</scope>
</reference>
<evidence type="ECO:0000313" key="3">
    <source>
        <dbReference type="EMBL" id="JAG32984.1"/>
    </source>
</evidence>
<feature type="region of interest" description="Disordered" evidence="1">
    <location>
        <begin position="1"/>
        <end position="28"/>
    </location>
</feature>
<dbReference type="GO" id="GO:0010494">
    <property type="term" value="C:cytoplasmic stress granule"/>
    <property type="evidence" value="ECO:0007669"/>
    <property type="project" value="TreeGrafter"/>
</dbReference>
<reference evidence="4" key="3">
    <citation type="submission" date="2014-09" db="EMBL/GenBank/DDBJ databases">
        <authorList>
            <person name="Magalhaes I.L.F."/>
            <person name="Oliveira U."/>
            <person name="Santos F.R."/>
            <person name="Vidigal T.H.D.A."/>
            <person name="Brescovit A.D."/>
            <person name="Santos A.J."/>
        </authorList>
    </citation>
    <scope>NUCLEOTIDE SEQUENCE</scope>
</reference>
<dbReference type="PANTHER" id="PTHR12854:SF7">
    <property type="entry name" value="ATAXIN-2 HOMOLOG"/>
    <property type="match status" value="1"/>
</dbReference>
<dbReference type="PANTHER" id="PTHR12854">
    <property type="entry name" value="ATAXIN 2-RELATED"/>
    <property type="match status" value="1"/>
</dbReference>
<accession>A0A0A9YLE1</accession>
<dbReference type="EMBL" id="GBRD01003782">
    <property type="protein sequence ID" value="JAG62039.1"/>
    <property type="molecule type" value="Transcribed_RNA"/>
</dbReference>